<evidence type="ECO:0000313" key="2">
    <source>
        <dbReference type="Proteomes" id="UP000053864"/>
    </source>
</evidence>
<organism evidence="1 2">
    <name type="scientific">Phytophthora nicotianae</name>
    <name type="common">Potato buckeye rot agent</name>
    <name type="synonym">Phytophthora parasitica</name>
    <dbReference type="NCBI Taxonomy" id="4792"/>
    <lineage>
        <taxon>Eukaryota</taxon>
        <taxon>Sar</taxon>
        <taxon>Stramenopiles</taxon>
        <taxon>Oomycota</taxon>
        <taxon>Peronosporomycetes</taxon>
        <taxon>Peronosporales</taxon>
        <taxon>Peronosporaceae</taxon>
        <taxon>Phytophthora</taxon>
    </lineage>
</organism>
<dbReference type="EMBL" id="KI672990">
    <property type="protein sequence ID" value="ETL39838.1"/>
    <property type="molecule type" value="Genomic_DNA"/>
</dbReference>
<gene>
    <name evidence="1" type="ORF">L916_08865</name>
</gene>
<proteinExistence type="predicted"/>
<name>W2J2H9_PHYNI</name>
<dbReference type="Proteomes" id="UP000053864">
    <property type="component" value="Unassembled WGS sequence"/>
</dbReference>
<dbReference type="AlphaFoldDB" id="W2J2H9"/>
<sequence>MRRVDNGSAGCTSTSHAGALMAQWMQFLVQQEQVVVPSKLRLPFKRASHTSI</sequence>
<reference evidence="1 2" key="1">
    <citation type="submission" date="2013-11" db="EMBL/GenBank/DDBJ databases">
        <title>The Genome Sequence of Phytophthora parasitica CJ05E6.</title>
        <authorList>
            <consortium name="The Broad Institute Genomics Platform"/>
            <person name="Russ C."/>
            <person name="Tyler B."/>
            <person name="Panabieres F."/>
            <person name="Shan W."/>
            <person name="Tripathy S."/>
            <person name="Grunwald N."/>
            <person name="Machado M."/>
            <person name="Johnson C.S."/>
            <person name="Arredondo F."/>
            <person name="Hong C."/>
            <person name="Coffey M."/>
            <person name="Young S.K."/>
            <person name="Zeng Q."/>
            <person name="Gargeya S."/>
            <person name="Fitzgerald M."/>
            <person name="Abouelleil A."/>
            <person name="Alvarado L."/>
            <person name="Chapman S.B."/>
            <person name="Gainer-Dewar J."/>
            <person name="Goldberg J."/>
            <person name="Griggs A."/>
            <person name="Gujja S."/>
            <person name="Hansen M."/>
            <person name="Howarth C."/>
            <person name="Imamovic A."/>
            <person name="Ireland A."/>
            <person name="Larimer J."/>
            <person name="McCowan C."/>
            <person name="Murphy C."/>
            <person name="Pearson M."/>
            <person name="Poon T.W."/>
            <person name="Priest M."/>
            <person name="Roberts A."/>
            <person name="Saif S."/>
            <person name="Shea T."/>
            <person name="Sykes S."/>
            <person name="Wortman J."/>
            <person name="Nusbaum C."/>
            <person name="Birren B."/>
        </authorList>
    </citation>
    <scope>NUCLEOTIDE SEQUENCE [LARGE SCALE GENOMIC DNA]</scope>
    <source>
        <strain evidence="1 2">CJ05E6</strain>
    </source>
</reference>
<evidence type="ECO:0000313" key="1">
    <source>
        <dbReference type="EMBL" id="ETL39838.1"/>
    </source>
</evidence>
<protein>
    <submittedName>
        <fullName evidence="1">Uncharacterized protein</fullName>
    </submittedName>
</protein>
<accession>W2J2H9</accession>